<dbReference type="EMBL" id="CP010827">
    <property type="protein sequence ID" value="AJI79558.1"/>
    <property type="molecule type" value="Genomic_DNA"/>
</dbReference>
<dbReference type="AlphaFoldDB" id="A0A0B6EXP0"/>
<dbReference type="Proteomes" id="UP000031890">
    <property type="component" value="Chromosome"/>
</dbReference>
<dbReference type="InterPro" id="IPR036388">
    <property type="entry name" value="WH-like_DNA-bd_sf"/>
</dbReference>
<dbReference type="HOGENOM" id="CLU_027402_33_0_11"/>
<dbReference type="GO" id="GO:0006313">
    <property type="term" value="P:DNA transposition"/>
    <property type="evidence" value="ECO:0007669"/>
    <property type="project" value="InterPro"/>
</dbReference>
<organism evidence="2 3">
    <name type="scientific">Corynebacterium singulare</name>
    <dbReference type="NCBI Taxonomy" id="161899"/>
    <lineage>
        <taxon>Bacteria</taxon>
        <taxon>Bacillati</taxon>
        <taxon>Actinomycetota</taxon>
        <taxon>Actinomycetes</taxon>
        <taxon>Mycobacteriales</taxon>
        <taxon>Corynebacteriaceae</taxon>
        <taxon>Corynebacterium</taxon>
    </lineage>
</organism>
<keyword evidence="1" id="KW-0175">Coiled coil</keyword>
<dbReference type="STRING" id="161899.CSING_10230"/>
<dbReference type="OrthoDB" id="52928at2"/>
<dbReference type="Gene3D" id="1.10.10.10">
    <property type="entry name" value="Winged helix-like DNA-binding domain superfamily/Winged helix DNA-binding domain"/>
    <property type="match status" value="1"/>
</dbReference>
<proteinExistence type="predicted"/>
<accession>A0A0B6EXP0</accession>
<evidence type="ECO:0000313" key="2">
    <source>
        <dbReference type="EMBL" id="AJI79558.1"/>
    </source>
</evidence>
<dbReference type="InterPro" id="IPR051839">
    <property type="entry name" value="RD_transcriptional_regulator"/>
</dbReference>
<protein>
    <submittedName>
        <fullName evidence="2">Transposase</fullName>
    </submittedName>
</protein>
<reference evidence="2 3" key="1">
    <citation type="journal article" date="2015" name="Genome Announc.">
        <title>Complete Genome Sequence and Annotation of Corynebacterium singulare DSM 44357, Isolated from a Human Semen Specimen.</title>
        <authorList>
            <person name="Merten M."/>
            <person name="Brinkrolf K."/>
            <person name="Albersmeier A."/>
            <person name="Kutter Y."/>
            <person name="Ruckert C."/>
            <person name="Tauch A."/>
        </authorList>
    </citation>
    <scope>NUCLEOTIDE SEQUENCE [LARGE SCALE GENOMIC DNA]</scope>
    <source>
        <strain evidence="2">IBS B52218</strain>
    </source>
</reference>
<dbReference type="PANTHER" id="PTHR33215">
    <property type="entry name" value="PROTEIN DISTAL ANTENNA"/>
    <property type="match status" value="1"/>
</dbReference>
<dbReference type="InterPro" id="IPR002514">
    <property type="entry name" value="Transposase_8"/>
</dbReference>
<name>A0A0B6EXP0_9CORY</name>
<dbReference type="KEGG" id="csx:CSING_10230"/>
<dbReference type="InterPro" id="IPR009057">
    <property type="entry name" value="Homeodomain-like_sf"/>
</dbReference>
<sequence length="105" mass="11997">MFIVSQQRKKYTPEYRREAANLVIESERPIAHVAKEIGVSAGLLGRWVKLERERRGASDGMSEADLRAENARLRRELAEAKMDNEFLSKATAFFAAKQREQKSSN</sequence>
<dbReference type="Pfam" id="PF01527">
    <property type="entry name" value="HTH_Tnp_1"/>
    <property type="match status" value="1"/>
</dbReference>
<dbReference type="GO" id="GO:0004803">
    <property type="term" value="F:transposase activity"/>
    <property type="evidence" value="ECO:0007669"/>
    <property type="project" value="InterPro"/>
</dbReference>
<dbReference type="GO" id="GO:0003677">
    <property type="term" value="F:DNA binding"/>
    <property type="evidence" value="ECO:0007669"/>
    <property type="project" value="InterPro"/>
</dbReference>
<evidence type="ECO:0000256" key="1">
    <source>
        <dbReference type="SAM" id="Coils"/>
    </source>
</evidence>
<evidence type="ECO:0000313" key="3">
    <source>
        <dbReference type="Proteomes" id="UP000031890"/>
    </source>
</evidence>
<gene>
    <name evidence="2" type="ORF">CSING_10230</name>
</gene>
<dbReference type="PANTHER" id="PTHR33215:SF13">
    <property type="entry name" value="PROTEIN DISTAL ANTENNA"/>
    <property type="match status" value="1"/>
</dbReference>
<feature type="coiled-coil region" evidence="1">
    <location>
        <begin position="61"/>
        <end position="90"/>
    </location>
</feature>
<dbReference type="SUPFAM" id="SSF46689">
    <property type="entry name" value="Homeodomain-like"/>
    <property type="match status" value="1"/>
</dbReference>